<proteinExistence type="predicted"/>
<dbReference type="RefSeq" id="WP_277193112.1">
    <property type="nucleotide sequence ID" value="NZ_JAROAV010000043.1"/>
</dbReference>
<name>A0ABT6CAC6_9MICO</name>
<evidence type="ECO:0000259" key="1">
    <source>
        <dbReference type="Pfam" id="PF13529"/>
    </source>
</evidence>
<accession>A0ABT6CAC6</accession>
<comment type="caution">
    <text evidence="2">The sequence shown here is derived from an EMBL/GenBank/DDBJ whole genome shotgun (WGS) entry which is preliminary data.</text>
</comment>
<organism evidence="2 3">
    <name type="scientific">Luteipulveratus flavus</name>
    <dbReference type="NCBI Taxonomy" id="3031728"/>
    <lineage>
        <taxon>Bacteria</taxon>
        <taxon>Bacillati</taxon>
        <taxon>Actinomycetota</taxon>
        <taxon>Actinomycetes</taxon>
        <taxon>Micrococcales</taxon>
        <taxon>Dermacoccaceae</taxon>
        <taxon>Luteipulveratus</taxon>
    </lineage>
</organism>
<dbReference type="InterPro" id="IPR039563">
    <property type="entry name" value="Peptidase_C39_single_dom"/>
</dbReference>
<evidence type="ECO:0000313" key="2">
    <source>
        <dbReference type="EMBL" id="MDF8265845.1"/>
    </source>
</evidence>
<gene>
    <name evidence="2" type="ORF">P4R38_16480</name>
</gene>
<feature type="domain" description="Peptidase C39-like" evidence="1">
    <location>
        <begin position="246"/>
        <end position="394"/>
    </location>
</feature>
<protein>
    <submittedName>
        <fullName evidence="2">C39 family peptidase</fullName>
    </submittedName>
</protein>
<dbReference type="Pfam" id="PF13529">
    <property type="entry name" value="Peptidase_C39_2"/>
    <property type="match status" value="1"/>
</dbReference>
<dbReference type="Gene3D" id="3.90.70.10">
    <property type="entry name" value="Cysteine proteinases"/>
    <property type="match status" value="1"/>
</dbReference>
<evidence type="ECO:0000313" key="3">
    <source>
        <dbReference type="Proteomes" id="UP001528912"/>
    </source>
</evidence>
<dbReference type="InterPro" id="IPR006311">
    <property type="entry name" value="TAT_signal"/>
</dbReference>
<reference evidence="2 3" key="1">
    <citation type="submission" date="2023-03" db="EMBL/GenBank/DDBJ databases">
        <title>YIM 133296 draft genome.</title>
        <authorList>
            <person name="Xiong L."/>
        </authorList>
    </citation>
    <scope>NUCLEOTIDE SEQUENCE [LARGE SCALE GENOMIC DNA]</scope>
    <source>
        <strain evidence="2 3">YIM 133296</strain>
    </source>
</reference>
<dbReference type="EMBL" id="JAROAV010000043">
    <property type="protein sequence ID" value="MDF8265845.1"/>
    <property type="molecule type" value="Genomic_DNA"/>
</dbReference>
<dbReference type="CDD" id="cd02549">
    <property type="entry name" value="Peptidase_C39A"/>
    <property type="match status" value="1"/>
</dbReference>
<dbReference type="InterPro" id="IPR039564">
    <property type="entry name" value="Peptidase_C39-like"/>
</dbReference>
<dbReference type="Proteomes" id="UP001528912">
    <property type="component" value="Unassembled WGS sequence"/>
</dbReference>
<dbReference type="PROSITE" id="PS51318">
    <property type="entry name" value="TAT"/>
    <property type="match status" value="1"/>
</dbReference>
<keyword evidence="3" id="KW-1185">Reference proteome</keyword>
<sequence length="442" mass="47497">MSDRSRHLPHPDDVRLSRRAFLGSGLALGGALVTGAASRAVADVASSSRRIALVRFSGPAAFARGARDGVRPAGAGLVLHHPTATRVYADPFAGGASATYDVGTWVSPVLRNTFRLTELIASWNADTPQRSWIEVEVRGTAEDGTRTGWFVLGRWCRTDPDQGGAIFRTSVDDQGTDIATVWTDTLATRGTHTLNDLQLRVRLMRPHGGQETPVLRQVTAVCTALPSDATVPTSVPGPGAGRVLAVPPYSQELHKGQYPQWDNGGEAWCSPTSTAMVLDYWRRGPSAAELSWVTPMKDPQVAYAARNTFDNAYDGCGNWPFNTAYAARNGLRGFVTRLRSLREAEDLIVAGIPIITSVSFKAAELDGAGYSTNGHLMVLRGFDRAGNPIMNDPASHLIADNAQVPVTYNRGQFENAWVPHSGGTVYVIHPEGMALPKGTGAW</sequence>